<dbReference type="RefSeq" id="XP_002286937.1">
    <property type="nucleotide sequence ID" value="XM_002286901.1"/>
</dbReference>
<dbReference type="GeneID" id="7452526"/>
<keyword evidence="4" id="KW-1185">Reference proteome</keyword>
<keyword evidence="1" id="KW-0175">Coiled coil</keyword>
<name>B8BRQ1_THAPS</name>
<reference evidence="3 4" key="1">
    <citation type="journal article" date="2004" name="Science">
        <title>The genome of the diatom Thalassiosira pseudonana: ecology, evolution, and metabolism.</title>
        <authorList>
            <person name="Armbrust E.V."/>
            <person name="Berges J.A."/>
            <person name="Bowler C."/>
            <person name="Green B.R."/>
            <person name="Martinez D."/>
            <person name="Putnam N.H."/>
            <person name="Zhou S."/>
            <person name="Allen A.E."/>
            <person name="Apt K.E."/>
            <person name="Bechner M."/>
            <person name="Brzezinski M.A."/>
            <person name="Chaal B.K."/>
            <person name="Chiovitti A."/>
            <person name="Davis A.K."/>
            <person name="Demarest M.S."/>
            <person name="Detter J.C."/>
            <person name="Glavina T."/>
            <person name="Goodstein D."/>
            <person name="Hadi M.Z."/>
            <person name="Hellsten U."/>
            <person name="Hildebrand M."/>
            <person name="Jenkins B.D."/>
            <person name="Jurka J."/>
            <person name="Kapitonov V.V."/>
            <person name="Kroger N."/>
            <person name="Lau W.W."/>
            <person name="Lane T.W."/>
            <person name="Larimer F.W."/>
            <person name="Lippmeier J.C."/>
            <person name="Lucas S."/>
            <person name="Medina M."/>
            <person name="Montsant A."/>
            <person name="Obornik M."/>
            <person name="Parker M.S."/>
            <person name="Palenik B."/>
            <person name="Pazour G.J."/>
            <person name="Richardson P.M."/>
            <person name="Rynearson T.A."/>
            <person name="Saito M.A."/>
            <person name="Schwartz D.C."/>
            <person name="Thamatrakoln K."/>
            <person name="Valentin K."/>
            <person name="Vardi A."/>
            <person name="Wilkerson F.P."/>
            <person name="Rokhsar D.S."/>
        </authorList>
    </citation>
    <scope>NUCLEOTIDE SEQUENCE [LARGE SCALE GENOMIC DNA]</scope>
    <source>
        <strain evidence="3 4">CCMP1335</strain>
    </source>
</reference>
<evidence type="ECO:0000256" key="1">
    <source>
        <dbReference type="SAM" id="Coils"/>
    </source>
</evidence>
<feature type="coiled-coil region" evidence="1">
    <location>
        <begin position="267"/>
        <end position="294"/>
    </location>
</feature>
<feature type="region of interest" description="Disordered" evidence="2">
    <location>
        <begin position="306"/>
        <end position="353"/>
    </location>
</feature>
<dbReference type="Proteomes" id="UP000001449">
    <property type="component" value="Chromosome 1"/>
</dbReference>
<evidence type="ECO:0000313" key="4">
    <source>
        <dbReference type="Proteomes" id="UP000001449"/>
    </source>
</evidence>
<gene>
    <name evidence="3" type="ORF">THAPSDRAFT_20960</name>
</gene>
<feature type="compositionally biased region" description="Acidic residues" evidence="2">
    <location>
        <begin position="209"/>
        <end position="218"/>
    </location>
</feature>
<feature type="compositionally biased region" description="Basic and acidic residues" evidence="2">
    <location>
        <begin position="339"/>
        <end position="353"/>
    </location>
</feature>
<dbReference type="PaxDb" id="35128-Thaps20960"/>
<protein>
    <submittedName>
        <fullName evidence="3">Uncharacterized protein</fullName>
    </submittedName>
</protein>
<dbReference type="KEGG" id="tps:THAPSDRAFT_20960"/>
<accession>B8BRQ1</accession>
<feature type="compositionally biased region" description="Polar residues" evidence="2">
    <location>
        <begin position="195"/>
        <end position="208"/>
    </location>
</feature>
<evidence type="ECO:0000313" key="3">
    <source>
        <dbReference type="EMBL" id="EED96578.1"/>
    </source>
</evidence>
<dbReference type="AlphaFoldDB" id="B8BRQ1"/>
<sequence>MLPVTTHPNIIMPQRIDCPDHSLRNTLNNLYHAHSHIEMWDTVFRSTILRGVDGDTDGPMLMYPEVCTKLGRNRPNTFAHVAKRKHKKRSRTREPIRQPSIKRMITLSLIGMISLGTNGTEAFACIQRCQYKTKLAVSLAAPPSSWELDSDDSSSSEILKDCIEAFRCEYKSKIRSLEKEIESLHRHQKHRYKDVQQTDAKQQCSQESGEGDNCVEESESYKTDDGVALKALAVKIVELDESMNGIPKDPYDDDSNNDIIGDIREYLRLERQRLDHLLQINQDLRRQTKQEERRLVERYITPLATRERASSSNEGIFDSDEDETLTTKRAVFAGYQASEEDRKLGSAHPHDEP</sequence>
<dbReference type="HOGENOM" id="CLU_786410_0_0_1"/>
<organism evidence="3 4">
    <name type="scientific">Thalassiosira pseudonana</name>
    <name type="common">Marine diatom</name>
    <name type="synonym">Cyclotella nana</name>
    <dbReference type="NCBI Taxonomy" id="35128"/>
    <lineage>
        <taxon>Eukaryota</taxon>
        <taxon>Sar</taxon>
        <taxon>Stramenopiles</taxon>
        <taxon>Ochrophyta</taxon>
        <taxon>Bacillariophyta</taxon>
        <taxon>Coscinodiscophyceae</taxon>
        <taxon>Thalassiosirophycidae</taxon>
        <taxon>Thalassiosirales</taxon>
        <taxon>Thalassiosiraceae</taxon>
        <taxon>Thalassiosira</taxon>
    </lineage>
</organism>
<reference evidence="3 4" key="2">
    <citation type="journal article" date="2008" name="Nature">
        <title>The Phaeodactylum genome reveals the evolutionary history of diatom genomes.</title>
        <authorList>
            <person name="Bowler C."/>
            <person name="Allen A.E."/>
            <person name="Badger J.H."/>
            <person name="Grimwood J."/>
            <person name="Jabbari K."/>
            <person name="Kuo A."/>
            <person name="Maheswari U."/>
            <person name="Martens C."/>
            <person name="Maumus F."/>
            <person name="Otillar R.P."/>
            <person name="Rayko E."/>
            <person name="Salamov A."/>
            <person name="Vandepoele K."/>
            <person name="Beszteri B."/>
            <person name="Gruber A."/>
            <person name="Heijde M."/>
            <person name="Katinka M."/>
            <person name="Mock T."/>
            <person name="Valentin K."/>
            <person name="Verret F."/>
            <person name="Berges J.A."/>
            <person name="Brownlee C."/>
            <person name="Cadoret J.P."/>
            <person name="Chiovitti A."/>
            <person name="Choi C.J."/>
            <person name="Coesel S."/>
            <person name="De Martino A."/>
            <person name="Detter J.C."/>
            <person name="Durkin C."/>
            <person name="Falciatore A."/>
            <person name="Fournet J."/>
            <person name="Haruta M."/>
            <person name="Huysman M.J."/>
            <person name="Jenkins B.D."/>
            <person name="Jiroutova K."/>
            <person name="Jorgensen R.E."/>
            <person name="Joubert Y."/>
            <person name="Kaplan A."/>
            <person name="Kroger N."/>
            <person name="Kroth P.G."/>
            <person name="La Roche J."/>
            <person name="Lindquist E."/>
            <person name="Lommer M."/>
            <person name="Martin-Jezequel V."/>
            <person name="Lopez P.J."/>
            <person name="Lucas S."/>
            <person name="Mangogna M."/>
            <person name="McGinnis K."/>
            <person name="Medlin L.K."/>
            <person name="Montsant A."/>
            <person name="Oudot-Le Secq M.P."/>
            <person name="Napoli C."/>
            <person name="Obornik M."/>
            <person name="Parker M.S."/>
            <person name="Petit J.L."/>
            <person name="Porcel B.M."/>
            <person name="Poulsen N."/>
            <person name="Robison M."/>
            <person name="Rychlewski L."/>
            <person name="Rynearson T.A."/>
            <person name="Schmutz J."/>
            <person name="Shapiro H."/>
            <person name="Siaut M."/>
            <person name="Stanley M."/>
            <person name="Sussman M.R."/>
            <person name="Taylor A.R."/>
            <person name="Vardi A."/>
            <person name="von Dassow P."/>
            <person name="Vyverman W."/>
            <person name="Willis A."/>
            <person name="Wyrwicz L.S."/>
            <person name="Rokhsar D.S."/>
            <person name="Weissenbach J."/>
            <person name="Armbrust E.V."/>
            <person name="Green B.R."/>
            <person name="Van de Peer Y."/>
            <person name="Grigoriev I.V."/>
        </authorList>
    </citation>
    <scope>NUCLEOTIDE SEQUENCE [LARGE SCALE GENOMIC DNA]</scope>
    <source>
        <strain evidence="3 4">CCMP1335</strain>
    </source>
</reference>
<evidence type="ECO:0000256" key="2">
    <source>
        <dbReference type="SAM" id="MobiDB-lite"/>
    </source>
</evidence>
<proteinExistence type="predicted"/>
<dbReference type="EMBL" id="CM000638">
    <property type="protein sequence ID" value="EED96578.1"/>
    <property type="molecule type" value="Genomic_DNA"/>
</dbReference>
<feature type="region of interest" description="Disordered" evidence="2">
    <location>
        <begin position="188"/>
        <end position="219"/>
    </location>
</feature>
<dbReference type="InParanoid" id="B8BRQ1"/>